<protein>
    <submittedName>
        <fullName evidence="2">Sensor histidine kinase</fullName>
    </submittedName>
</protein>
<dbReference type="PANTHER" id="PTHR34220:SF7">
    <property type="entry name" value="SENSOR HISTIDINE KINASE YPDA"/>
    <property type="match status" value="1"/>
</dbReference>
<keyword evidence="2" id="KW-0808">Transferase</keyword>
<dbReference type="InterPro" id="IPR003594">
    <property type="entry name" value="HATPase_dom"/>
</dbReference>
<dbReference type="InterPro" id="IPR010559">
    <property type="entry name" value="Sig_transdc_His_kin_internal"/>
</dbReference>
<reference evidence="2" key="2">
    <citation type="submission" date="2021-04" db="EMBL/GenBank/DDBJ databases">
        <authorList>
            <person name="Gilroy R."/>
        </authorList>
    </citation>
    <scope>NUCLEOTIDE SEQUENCE</scope>
    <source>
        <strain evidence="2">1068</strain>
    </source>
</reference>
<dbReference type="AlphaFoldDB" id="A0A9D2JT20"/>
<name>A0A9D2JT20_9FIRM</name>
<accession>A0A9D2JT20</accession>
<reference evidence="2" key="1">
    <citation type="journal article" date="2021" name="PeerJ">
        <title>Extensive microbial diversity within the chicken gut microbiome revealed by metagenomics and culture.</title>
        <authorList>
            <person name="Gilroy R."/>
            <person name="Ravi A."/>
            <person name="Getino M."/>
            <person name="Pursley I."/>
            <person name="Horton D.L."/>
            <person name="Alikhan N.F."/>
            <person name="Baker D."/>
            <person name="Gharbi K."/>
            <person name="Hall N."/>
            <person name="Watson M."/>
            <person name="Adriaenssens E.M."/>
            <person name="Foster-Nyarko E."/>
            <person name="Jarju S."/>
            <person name="Secka A."/>
            <person name="Antonio M."/>
            <person name="Oren A."/>
            <person name="Chaudhuri R.R."/>
            <person name="La Ragione R."/>
            <person name="Hildebrand F."/>
            <person name="Pallen M.J."/>
        </authorList>
    </citation>
    <scope>NUCLEOTIDE SEQUENCE</scope>
    <source>
        <strain evidence="2">1068</strain>
    </source>
</reference>
<evidence type="ECO:0000259" key="1">
    <source>
        <dbReference type="SMART" id="SM00387"/>
    </source>
</evidence>
<dbReference type="Pfam" id="PF02518">
    <property type="entry name" value="HATPase_c"/>
    <property type="match status" value="1"/>
</dbReference>
<keyword evidence="2" id="KW-0418">Kinase</keyword>
<evidence type="ECO:0000313" key="2">
    <source>
        <dbReference type="EMBL" id="HIZ65497.1"/>
    </source>
</evidence>
<comment type="caution">
    <text evidence="2">The sequence shown here is derived from an EMBL/GenBank/DDBJ whole genome shotgun (WGS) entry which is preliminary data.</text>
</comment>
<organism evidence="2 3">
    <name type="scientific">Candidatus Blautia pullicola</name>
    <dbReference type="NCBI Taxonomy" id="2838498"/>
    <lineage>
        <taxon>Bacteria</taxon>
        <taxon>Bacillati</taxon>
        <taxon>Bacillota</taxon>
        <taxon>Clostridia</taxon>
        <taxon>Lachnospirales</taxon>
        <taxon>Lachnospiraceae</taxon>
        <taxon>Blautia</taxon>
    </lineage>
</organism>
<feature type="non-terminal residue" evidence="2">
    <location>
        <position position="1"/>
    </location>
</feature>
<gene>
    <name evidence="2" type="ORF">H9809_06330</name>
</gene>
<dbReference type="PANTHER" id="PTHR34220">
    <property type="entry name" value="SENSOR HISTIDINE KINASE YPDA"/>
    <property type="match status" value="1"/>
</dbReference>
<feature type="domain" description="Histidine kinase/HSP90-like ATPase" evidence="1">
    <location>
        <begin position="106"/>
        <end position="221"/>
    </location>
</feature>
<sequence>QTLIYKTKQQQQMLQKTELNSLRMQINPHFIYNTLESIKWIAYMEENEEIVTMVKALGDFMRSSISGSEFISVEKELDNIQCYLTIQKFRYGDKLSVKISIPEELYQAQIPKLLLQPLIENAMVHGLEQKMGNGVISISGFVQNSDLYIDIIDNGIGFSSEALEKLNAALNTPNDTSVSFGLGMRNVHQRIQMYYGEIYGLKVTSQYGVETRVQIHIPFVLRQS</sequence>
<dbReference type="SUPFAM" id="SSF55874">
    <property type="entry name" value="ATPase domain of HSP90 chaperone/DNA topoisomerase II/histidine kinase"/>
    <property type="match status" value="1"/>
</dbReference>
<dbReference type="GO" id="GO:0000155">
    <property type="term" value="F:phosphorelay sensor kinase activity"/>
    <property type="evidence" value="ECO:0007669"/>
    <property type="project" value="InterPro"/>
</dbReference>
<dbReference type="EMBL" id="DXBG01000153">
    <property type="protein sequence ID" value="HIZ65497.1"/>
    <property type="molecule type" value="Genomic_DNA"/>
</dbReference>
<dbReference type="InterPro" id="IPR036890">
    <property type="entry name" value="HATPase_C_sf"/>
</dbReference>
<dbReference type="InterPro" id="IPR050640">
    <property type="entry name" value="Bact_2-comp_sensor_kinase"/>
</dbReference>
<evidence type="ECO:0000313" key="3">
    <source>
        <dbReference type="Proteomes" id="UP000824056"/>
    </source>
</evidence>
<dbReference type="Gene3D" id="3.30.565.10">
    <property type="entry name" value="Histidine kinase-like ATPase, C-terminal domain"/>
    <property type="match status" value="1"/>
</dbReference>
<dbReference type="SMART" id="SM00387">
    <property type="entry name" value="HATPase_c"/>
    <property type="match status" value="1"/>
</dbReference>
<dbReference type="Pfam" id="PF06580">
    <property type="entry name" value="His_kinase"/>
    <property type="match status" value="1"/>
</dbReference>
<dbReference type="GO" id="GO:0016020">
    <property type="term" value="C:membrane"/>
    <property type="evidence" value="ECO:0007669"/>
    <property type="project" value="InterPro"/>
</dbReference>
<proteinExistence type="predicted"/>
<dbReference type="Proteomes" id="UP000824056">
    <property type="component" value="Unassembled WGS sequence"/>
</dbReference>